<keyword evidence="2" id="KW-0732">Signal</keyword>
<dbReference type="EMBL" id="CAJFCV020000002">
    <property type="protein sequence ID" value="CAG9094126.1"/>
    <property type="molecule type" value="Genomic_DNA"/>
</dbReference>
<feature type="region of interest" description="Disordered" evidence="1">
    <location>
        <begin position="78"/>
        <end position="98"/>
    </location>
</feature>
<dbReference type="EMBL" id="CAJFDI010000002">
    <property type="protein sequence ID" value="CAD5214100.1"/>
    <property type="molecule type" value="Genomic_DNA"/>
</dbReference>
<reference evidence="7" key="1">
    <citation type="submission" date="2016-11" db="UniProtKB">
        <authorList>
            <consortium name="WormBaseParasite"/>
        </authorList>
    </citation>
    <scope>IDENTIFICATION</scope>
</reference>
<feature type="region of interest" description="Disordered" evidence="1">
    <location>
        <begin position="287"/>
        <end position="317"/>
    </location>
</feature>
<dbReference type="PANTHER" id="PTHR21593:SF36">
    <property type="entry name" value="DUF148 DOMAIN-CONTAINING PROTEIN-RELATED"/>
    <property type="match status" value="1"/>
</dbReference>
<dbReference type="WBParaSite" id="BXY_1071900.1">
    <property type="protein sequence ID" value="BXY_1071900.1"/>
    <property type="gene ID" value="BXY_1071900"/>
</dbReference>
<dbReference type="Proteomes" id="UP000582659">
    <property type="component" value="Unassembled WGS sequence"/>
</dbReference>
<evidence type="ECO:0000313" key="4">
    <source>
        <dbReference type="EMBL" id="CAG9094126.1"/>
    </source>
</evidence>
<dbReference type="InterPro" id="IPR052823">
    <property type="entry name" value="SXP/RAL-2_related"/>
</dbReference>
<dbReference type="PANTHER" id="PTHR21593">
    <property type="entry name" value="PRION-LIKE- Q/N-RICH -DOMAIN-BEARING PROTEIN PROTEIN"/>
    <property type="match status" value="1"/>
</dbReference>
<evidence type="ECO:0000256" key="2">
    <source>
        <dbReference type="SAM" id="SignalP"/>
    </source>
</evidence>
<feature type="region of interest" description="Disordered" evidence="1">
    <location>
        <begin position="212"/>
        <end position="236"/>
    </location>
</feature>
<keyword evidence="6" id="KW-1185">Reference proteome</keyword>
<evidence type="ECO:0000256" key="1">
    <source>
        <dbReference type="SAM" id="MobiDB-lite"/>
    </source>
</evidence>
<protein>
    <submittedName>
        <fullName evidence="3">(pine wood nematode) hypothetical protein</fullName>
    </submittedName>
    <submittedName>
        <fullName evidence="7">DUF148 domain-containing protein</fullName>
    </submittedName>
</protein>
<evidence type="ECO:0000313" key="6">
    <source>
        <dbReference type="Proteomes" id="UP000659654"/>
    </source>
</evidence>
<dbReference type="Proteomes" id="UP000095284">
    <property type="component" value="Unplaced"/>
</dbReference>
<sequence length="317" mass="36539">MKLLVPFLLLIPLALSRPNPMNLFRRGGPLGPVFEDLDDKQKAEFKQIWRDNKDKPRKAMKTAVDEFVKKLTKEQQVEVEKNKAKYDKRKEKDDAKAEKLSDEAKKLYDDAKTIMKNDDLTFREAFKAVQELIHSAKPTVLQEFKKNHVRIPGGRPFHGGPLTPIYNDLDEAKQKELSEIMEKNFDKPKKEGKKAFEDFVKTLPEAIQKKYAEAEKKREEHKKENAKNAEKLSPKAKELFDKIQSIKHSDDLTRAQVHDQVHDAILDADKNVLTEFREKKVHLFDLGPHFCPAKGSASDSEHSESDDDDKPEPEAEE</sequence>
<evidence type="ECO:0000313" key="5">
    <source>
        <dbReference type="Proteomes" id="UP000095284"/>
    </source>
</evidence>
<evidence type="ECO:0000313" key="7">
    <source>
        <dbReference type="WBParaSite" id="BXY_1071900.1"/>
    </source>
</evidence>
<feature type="signal peptide" evidence="2">
    <location>
        <begin position="1"/>
        <end position="16"/>
    </location>
</feature>
<gene>
    <name evidence="3" type="ORF">BXYJ_LOCUS3361</name>
</gene>
<feature type="chain" id="PRO_5035399840" evidence="2">
    <location>
        <begin position="17"/>
        <end position="317"/>
    </location>
</feature>
<dbReference type="SMR" id="A0A1I7SCG7"/>
<dbReference type="Proteomes" id="UP000659654">
    <property type="component" value="Unassembled WGS sequence"/>
</dbReference>
<feature type="compositionally biased region" description="Acidic residues" evidence="1">
    <location>
        <begin position="304"/>
        <end position="317"/>
    </location>
</feature>
<dbReference type="AlphaFoldDB" id="A0A1I7SCG7"/>
<evidence type="ECO:0000313" key="3">
    <source>
        <dbReference type="EMBL" id="CAD5214100.1"/>
    </source>
</evidence>
<reference evidence="4" key="2">
    <citation type="submission" date="2020-08" db="EMBL/GenBank/DDBJ databases">
        <authorList>
            <person name="Kikuchi T."/>
        </authorList>
    </citation>
    <scope>NUCLEOTIDE SEQUENCE</scope>
    <source>
        <strain evidence="3">Ka4C1</strain>
    </source>
</reference>
<name>A0A1I7SCG7_BURXY</name>
<accession>A0A1I7SCG7</accession>
<dbReference type="OrthoDB" id="5867022at2759"/>
<proteinExistence type="predicted"/>
<organism evidence="5 7">
    <name type="scientific">Bursaphelenchus xylophilus</name>
    <name type="common">Pinewood nematode worm</name>
    <name type="synonym">Aphelenchoides xylophilus</name>
    <dbReference type="NCBI Taxonomy" id="6326"/>
    <lineage>
        <taxon>Eukaryota</taxon>
        <taxon>Metazoa</taxon>
        <taxon>Ecdysozoa</taxon>
        <taxon>Nematoda</taxon>
        <taxon>Chromadorea</taxon>
        <taxon>Rhabditida</taxon>
        <taxon>Tylenchina</taxon>
        <taxon>Tylenchomorpha</taxon>
        <taxon>Aphelenchoidea</taxon>
        <taxon>Aphelenchoididae</taxon>
        <taxon>Bursaphelenchus</taxon>
    </lineage>
</organism>